<reference evidence="1" key="1">
    <citation type="submission" date="2023-10" db="EMBL/GenBank/DDBJ databases">
        <title>Genome assembly of Pristionchus species.</title>
        <authorList>
            <person name="Yoshida K."/>
            <person name="Sommer R.J."/>
        </authorList>
    </citation>
    <scope>NUCLEOTIDE SEQUENCE</scope>
    <source>
        <strain evidence="1">RS5133</strain>
    </source>
</reference>
<name>A0AAV5W602_9BILA</name>
<comment type="caution">
    <text evidence="1">The sequence shown here is derived from an EMBL/GenBank/DDBJ whole genome shotgun (WGS) entry which is preliminary data.</text>
</comment>
<dbReference type="EMBL" id="BTSY01000005">
    <property type="protein sequence ID" value="GMT27262.1"/>
    <property type="molecule type" value="Genomic_DNA"/>
</dbReference>
<keyword evidence="2" id="KW-1185">Reference proteome</keyword>
<dbReference type="Proteomes" id="UP001432322">
    <property type="component" value="Unassembled WGS sequence"/>
</dbReference>
<proteinExistence type="predicted"/>
<gene>
    <name evidence="1" type="ORF">PFISCL1PPCAC_18559</name>
</gene>
<protein>
    <submittedName>
        <fullName evidence="1">Uncharacterized protein</fullName>
    </submittedName>
</protein>
<organism evidence="1 2">
    <name type="scientific">Pristionchus fissidentatus</name>
    <dbReference type="NCBI Taxonomy" id="1538716"/>
    <lineage>
        <taxon>Eukaryota</taxon>
        <taxon>Metazoa</taxon>
        <taxon>Ecdysozoa</taxon>
        <taxon>Nematoda</taxon>
        <taxon>Chromadorea</taxon>
        <taxon>Rhabditida</taxon>
        <taxon>Rhabditina</taxon>
        <taxon>Diplogasteromorpha</taxon>
        <taxon>Diplogasteroidea</taxon>
        <taxon>Neodiplogasteridae</taxon>
        <taxon>Pristionchus</taxon>
    </lineage>
</organism>
<feature type="non-terminal residue" evidence="1">
    <location>
        <position position="1"/>
    </location>
</feature>
<evidence type="ECO:0000313" key="1">
    <source>
        <dbReference type="EMBL" id="GMT27262.1"/>
    </source>
</evidence>
<evidence type="ECO:0000313" key="2">
    <source>
        <dbReference type="Proteomes" id="UP001432322"/>
    </source>
</evidence>
<accession>A0AAV5W602</accession>
<dbReference type="AlphaFoldDB" id="A0AAV5W602"/>
<sequence length="123" mass="14271">EYADRLERILRHLIELIHRVSAHALRIRTIEHPLLDRALHHELCYSSLQARSEVTTESVFRSQELEAGLSSHRKYRPCQMFLNERGKCACNCLLFRIGRFQVGFSELFFQSVDDDIGIGNLAT</sequence>
<feature type="non-terminal residue" evidence="1">
    <location>
        <position position="123"/>
    </location>
</feature>